<accession>A0ABT4PEY5</accession>
<dbReference type="Proteomes" id="UP001141933">
    <property type="component" value="Unassembled WGS sequence"/>
</dbReference>
<dbReference type="InterPro" id="IPR017853">
    <property type="entry name" value="GH"/>
</dbReference>
<keyword evidence="2" id="KW-1185">Reference proteome</keyword>
<proteinExistence type="predicted"/>
<dbReference type="SUPFAM" id="SSF51445">
    <property type="entry name" value="(Trans)glycosidases"/>
    <property type="match status" value="1"/>
</dbReference>
<dbReference type="EMBL" id="JAPZVM010000002">
    <property type="protein sequence ID" value="MCZ8371617.1"/>
    <property type="molecule type" value="Genomic_DNA"/>
</dbReference>
<evidence type="ECO:0000313" key="2">
    <source>
        <dbReference type="Proteomes" id="UP001141933"/>
    </source>
</evidence>
<dbReference type="Pfam" id="PF16141">
    <property type="entry name" value="GH18_BT1044-like"/>
    <property type="match status" value="1"/>
</dbReference>
<organism evidence="1 2">
    <name type="scientific">Phocaeicola acetigenes</name>
    <dbReference type="NCBI Taxonomy" id="3016083"/>
    <lineage>
        <taxon>Bacteria</taxon>
        <taxon>Pseudomonadati</taxon>
        <taxon>Bacteroidota</taxon>
        <taxon>Bacteroidia</taxon>
        <taxon>Bacteroidales</taxon>
        <taxon>Bacteroidaceae</taxon>
        <taxon>Phocaeicola</taxon>
    </lineage>
</organism>
<name>A0ABT4PEY5_9BACT</name>
<gene>
    <name evidence="1" type="ORF">O6P32_02725</name>
</gene>
<reference evidence="1" key="1">
    <citation type="submission" date="2022-12" db="EMBL/GenBank/DDBJ databases">
        <title>Phocaeicola acetigenes sp. nov., isolated feces from a healthy human.</title>
        <authorList>
            <person name="Do H."/>
            <person name="Ha Y.B."/>
            <person name="Kim J.-S."/>
            <person name="Suh M.K."/>
            <person name="Kim H.S."/>
            <person name="Lee J.-S."/>
        </authorList>
    </citation>
    <scope>NUCLEOTIDE SEQUENCE</scope>
    <source>
        <strain evidence="1">KGMB11183</strain>
    </source>
</reference>
<dbReference type="Gene3D" id="3.20.20.80">
    <property type="entry name" value="Glycosidases"/>
    <property type="match status" value="1"/>
</dbReference>
<comment type="caution">
    <text evidence="1">The sequence shown here is derived from an EMBL/GenBank/DDBJ whole genome shotgun (WGS) entry which is preliminary data.</text>
</comment>
<evidence type="ECO:0000313" key="1">
    <source>
        <dbReference type="EMBL" id="MCZ8371617.1"/>
    </source>
</evidence>
<dbReference type="GO" id="GO:0016787">
    <property type="term" value="F:hydrolase activity"/>
    <property type="evidence" value="ECO:0007669"/>
    <property type="project" value="UniProtKB-KW"/>
</dbReference>
<dbReference type="PROSITE" id="PS51257">
    <property type="entry name" value="PROKAR_LIPOPROTEIN"/>
    <property type="match status" value="1"/>
</dbReference>
<sequence length="332" mass="38068">MMKTIKTLFLSAVACGLISSCDTDIESTSIQNPYTYGDQYYQNLRDYKASDHSIAFGWFSQYGQQNSMAVRFMGLPDSLDICSLWGGIPAKERTDIWEELRFVQKVKGTKMLVVAITRIDAETDDHAFKQAYNEAKQMPAGEEREQALLRAIEMYAEYFLDQVFLNDLDGFDADYEPEGDFLSGNYFVHFMKYLSKYMGPNPDITKEERLKLIQERYGTGVTDTNKMLCVDAPGDPSSELYDICDYYFKQAYGGGTSSGWPIEKVVFCCNMGDGWQGTMSDMYEQARYQPANGRKGGFGAFFIHRDYNVHENNPYPYKRFRECIQIQNPAVY</sequence>
<dbReference type="InterPro" id="IPR032320">
    <property type="entry name" value="GH18_BT1044-like"/>
</dbReference>
<keyword evidence="1" id="KW-0378">Hydrolase</keyword>
<protein>
    <submittedName>
        <fullName evidence="1">Glycoside hydrolase family 18</fullName>
    </submittedName>
</protein>